<proteinExistence type="predicted"/>
<dbReference type="PANTHER" id="PTHR37419:SF1">
    <property type="entry name" value="SERINE_THREONINE-PROTEIN KINASE TOXIN HIPA"/>
    <property type="match status" value="1"/>
</dbReference>
<dbReference type="InterPro" id="IPR017508">
    <property type="entry name" value="HipA_N1"/>
</dbReference>
<dbReference type="PANTHER" id="PTHR37419">
    <property type="entry name" value="SERINE/THREONINE-PROTEIN KINASE TOXIN HIPA"/>
    <property type="match status" value="1"/>
</dbReference>
<dbReference type="AlphaFoldDB" id="A0A1J5PC43"/>
<feature type="domain" description="HipA-like C-terminal" evidence="3">
    <location>
        <begin position="147"/>
        <end position="378"/>
    </location>
</feature>
<dbReference type="EMBL" id="MLJW01005107">
    <property type="protein sequence ID" value="OIQ68786.1"/>
    <property type="molecule type" value="Genomic_DNA"/>
</dbReference>
<evidence type="ECO:0000313" key="5">
    <source>
        <dbReference type="EMBL" id="OIQ68786.1"/>
    </source>
</evidence>
<dbReference type="GO" id="GO:0004674">
    <property type="term" value="F:protein serine/threonine kinase activity"/>
    <property type="evidence" value="ECO:0007669"/>
    <property type="project" value="UniProtKB-EC"/>
</dbReference>
<evidence type="ECO:0000259" key="4">
    <source>
        <dbReference type="Pfam" id="PF13657"/>
    </source>
</evidence>
<reference evidence="5" key="1">
    <citation type="submission" date="2016-10" db="EMBL/GenBank/DDBJ databases">
        <title>Sequence of Gallionella enrichment culture.</title>
        <authorList>
            <person name="Poehlein A."/>
            <person name="Muehling M."/>
            <person name="Daniel R."/>
        </authorList>
    </citation>
    <scope>NUCLEOTIDE SEQUENCE</scope>
</reference>
<dbReference type="CDD" id="cd17793">
    <property type="entry name" value="HipA"/>
    <property type="match status" value="1"/>
</dbReference>
<dbReference type="Pfam" id="PF13657">
    <property type="entry name" value="Couple_hipA"/>
    <property type="match status" value="1"/>
</dbReference>
<evidence type="ECO:0000256" key="2">
    <source>
        <dbReference type="ARBA" id="ARBA00022777"/>
    </source>
</evidence>
<dbReference type="Pfam" id="PF07804">
    <property type="entry name" value="HipA_C"/>
    <property type="match status" value="1"/>
</dbReference>
<evidence type="ECO:0000256" key="1">
    <source>
        <dbReference type="ARBA" id="ARBA00022679"/>
    </source>
</evidence>
<dbReference type="Gene3D" id="1.10.1070.20">
    <property type="match status" value="1"/>
</dbReference>
<dbReference type="InterPro" id="IPR052028">
    <property type="entry name" value="HipA_Ser/Thr_kinase"/>
</dbReference>
<gene>
    <name evidence="5" type="primary">hipA_8</name>
    <name evidence="5" type="ORF">GALL_496170</name>
</gene>
<sequence length="422" mass="45786">MRRLRVWWDGRPVGELTQDDGGELGFAYLPEWVADPGTPAVSASLPKRLEPFSRRECRPFFGGLLPEEGQRRAAAQALGISAANDFAMLDRLGGEVAGALQFLHPEETPSAAAGPWIPKPLDEEGLRRLLEALPQRPLLAGEGGLRLSLAGAQAKVPVVLVVGAVALPGPDQPTTHILKPSIPRFEATTENEAFVMRLAGLLGLEVAAVEARSLLASHGGRTFLLVRRYDRTLAAGGIRRLHQEDLCQALGIPVEQKYQSEGGPSLEQCFAVVRRVTARPATEVLKLLDAVIFNALAGNADAHGKNFSILYSETGPRLAPLYDLLCTVVYPELSPAFAMKIGRQARLENLDAEAWSLFAQQAGLRFPLVRRRVQELADLVLAKAQEARSGIEGPGLDTEALERFSSLVMDRAHLALQFIRKG</sequence>
<keyword evidence="1 5" id="KW-0808">Transferase</keyword>
<protein>
    <submittedName>
        <fullName evidence="5">Serine/threonine-protein kinase HipA</fullName>
        <ecNumber evidence="5">2.7.11.1</ecNumber>
    </submittedName>
</protein>
<dbReference type="NCBIfam" id="TIGR03071">
    <property type="entry name" value="couple_hipA"/>
    <property type="match status" value="1"/>
</dbReference>
<accession>A0A1J5PC43</accession>
<name>A0A1J5PC43_9ZZZZ</name>
<dbReference type="EC" id="2.7.11.1" evidence="5"/>
<dbReference type="InterPro" id="IPR012893">
    <property type="entry name" value="HipA-like_C"/>
</dbReference>
<feature type="domain" description="HipA N-terminal subdomain 1" evidence="4">
    <location>
        <begin position="4"/>
        <end position="102"/>
    </location>
</feature>
<keyword evidence="2 5" id="KW-0418">Kinase</keyword>
<evidence type="ECO:0000259" key="3">
    <source>
        <dbReference type="Pfam" id="PF07804"/>
    </source>
</evidence>
<organism evidence="5">
    <name type="scientific">mine drainage metagenome</name>
    <dbReference type="NCBI Taxonomy" id="410659"/>
    <lineage>
        <taxon>unclassified sequences</taxon>
        <taxon>metagenomes</taxon>
        <taxon>ecological metagenomes</taxon>
    </lineage>
</organism>
<comment type="caution">
    <text evidence="5">The sequence shown here is derived from an EMBL/GenBank/DDBJ whole genome shotgun (WGS) entry which is preliminary data.</text>
</comment>
<dbReference type="GO" id="GO:0005829">
    <property type="term" value="C:cytosol"/>
    <property type="evidence" value="ECO:0007669"/>
    <property type="project" value="TreeGrafter"/>
</dbReference>